<evidence type="ECO:0000313" key="2">
    <source>
        <dbReference type="EMBL" id="KAF3948746.1"/>
    </source>
</evidence>
<organism evidence="2 3">
    <name type="scientific">Castanea mollissima</name>
    <name type="common">Chinese chestnut</name>
    <dbReference type="NCBI Taxonomy" id="60419"/>
    <lineage>
        <taxon>Eukaryota</taxon>
        <taxon>Viridiplantae</taxon>
        <taxon>Streptophyta</taxon>
        <taxon>Embryophyta</taxon>
        <taxon>Tracheophyta</taxon>
        <taxon>Spermatophyta</taxon>
        <taxon>Magnoliopsida</taxon>
        <taxon>eudicotyledons</taxon>
        <taxon>Gunneridae</taxon>
        <taxon>Pentapetalae</taxon>
        <taxon>rosids</taxon>
        <taxon>fabids</taxon>
        <taxon>Fagales</taxon>
        <taxon>Fagaceae</taxon>
        <taxon>Castanea</taxon>
    </lineage>
</organism>
<reference evidence="2" key="1">
    <citation type="submission" date="2020-03" db="EMBL/GenBank/DDBJ databases">
        <title>Castanea mollissima Vanexum genome sequencing.</title>
        <authorList>
            <person name="Staton M."/>
        </authorList>
    </citation>
    <scope>NUCLEOTIDE SEQUENCE</scope>
    <source>
        <tissue evidence="2">Leaf</tissue>
    </source>
</reference>
<sequence length="134" mass="15533">MEQSQTKETAFGNEILGKYESKETVYGEEEREQDENGNTNTVDTETRCNNIDQLREEDQLNEESWEINVSVELKWKMAGPWQTSIMLKLMGKQLGYRALQTRLAGIWSPSGNMVLVDIGYGYFIMKFDTLKDYN</sequence>
<evidence type="ECO:0000313" key="3">
    <source>
        <dbReference type="Proteomes" id="UP000737018"/>
    </source>
</evidence>
<name>A0A8J4VH27_9ROSI</name>
<keyword evidence="3" id="KW-1185">Reference proteome</keyword>
<evidence type="ECO:0008006" key="4">
    <source>
        <dbReference type="Google" id="ProtNLM"/>
    </source>
</evidence>
<evidence type="ECO:0000256" key="1">
    <source>
        <dbReference type="SAM" id="MobiDB-lite"/>
    </source>
</evidence>
<feature type="region of interest" description="Disordered" evidence="1">
    <location>
        <begin position="1"/>
        <end position="44"/>
    </location>
</feature>
<protein>
    <recommendedName>
        <fullName evidence="4">DUF4283 domain-containing protein</fullName>
    </recommendedName>
</protein>
<gene>
    <name evidence="2" type="ORF">CMV_025291</name>
</gene>
<dbReference type="AlphaFoldDB" id="A0A8J4VH27"/>
<dbReference type="OrthoDB" id="1002401at2759"/>
<proteinExistence type="predicted"/>
<dbReference type="Proteomes" id="UP000737018">
    <property type="component" value="Unassembled WGS sequence"/>
</dbReference>
<comment type="caution">
    <text evidence="2">The sequence shown here is derived from an EMBL/GenBank/DDBJ whole genome shotgun (WGS) entry which is preliminary data.</text>
</comment>
<dbReference type="EMBL" id="JRKL02006578">
    <property type="protein sequence ID" value="KAF3948746.1"/>
    <property type="molecule type" value="Genomic_DNA"/>
</dbReference>
<accession>A0A8J4VH27</accession>
<feature type="compositionally biased region" description="Acidic residues" evidence="1">
    <location>
        <begin position="26"/>
        <end position="35"/>
    </location>
</feature>